<protein>
    <submittedName>
        <fullName evidence="1">Uncharacterized protein</fullName>
    </submittedName>
</protein>
<organism evidence="1">
    <name type="scientific">Myoviridae sp. ctBrv3</name>
    <dbReference type="NCBI Taxonomy" id="2825047"/>
    <lineage>
        <taxon>Viruses</taxon>
        <taxon>Duplodnaviria</taxon>
        <taxon>Heunggongvirae</taxon>
        <taxon>Uroviricota</taxon>
        <taxon>Caudoviricetes</taxon>
    </lineage>
</organism>
<sequence>MSECKSCNSGKYYLEEHDSTCYDCSSVNNVFTPTPAYNGGVVGGRCYSDYTSTKNSNITPGLMSGLYRPNGPLNLSCNCCSNSMVTGVKVSQKTIITITVQYTDPEKNTSIDLEAGKMYIFDYIEDGKLLRVSGRLSDIYKTYDCNNNVLFKLKVDCSANYVTKTAVFKTDQIRGVTEYSVYADQDPTIDNSIHRYGTTTAEVIKNAVIKNAIADKNGNILEGTIVSGEVTGHTLDGLAQGKNNIGMELTVINGDTINGAIIEGKILNANLRAGSVDGKTDEKTGIVSDATITGTITNVIAINTIIKGGRTEKGTIINPVLKDSVVYGATVTGDNMITTGGITVGDITVGGTAVGGTATGGTATGCIDGKSYTIEDGTTTGKITTTGGTLVGGTIIGGTKVGRTIVNAVIQGGVYTNGTTTGGDTKDGTIIAGRSDVTPIGRNVGRGNTSKPKVIRQFDVPVEGHENQCPGCLDDNVLFKNGLILYADKHFNSFGTNMSENWEEKAGVTHE</sequence>
<name>A0A8S5PB69_9CAUD</name>
<proteinExistence type="predicted"/>
<reference evidence="1" key="1">
    <citation type="journal article" date="2021" name="Proc. Natl. Acad. Sci. U.S.A.">
        <title>A Catalog of Tens of Thousands of Viruses from Human Metagenomes Reveals Hidden Associations with Chronic Diseases.</title>
        <authorList>
            <person name="Tisza M.J."/>
            <person name="Buck C.B."/>
        </authorList>
    </citation>
    <scope>NUCLEOTIDE SEQUENCE</scope>
    <source>
        <strain evidence="1">CtBrv3</strain>
    </source>
</reference>
<evidence type="ECO:0000313" key="1">
    <source>
        <dbReference type="EMBL" id="DAE04423.1"/>
    </source>
</evidence>
<dbReference type="EMBL" id="BK015387">
    <property type="protein sequence ID" value="DAE04423.1"/>
    <property type="molecule type" value="Genomic_DNA"/>
</dbReference>
<accession>A0A8S5PB69</accession>